<sequence length="65" mass="7584">MILKKLKEKISFKKFMKGFILTLLCGILSYFTFDLNKTYLILSLTAFPLLGGIFYSLFNDMLYLT</sequence>
<keyword evidence="1" id="KW-1133">Transmembrane helix</keyword>
<proteinExistence type="predicted"/>
<comment type="caution">
    <text evidence="2">The sequence shown here is derived from an EMBL/GenBank/DDBJ whole genome shotgun (WGS) entry which is preliminary data.</text>
</comment>
<keyword evidence="3" id="KW-1185">Reference proteome</keyword>
<keyword evidence="1" id="KW-0812">Transmembrane</keyword>
<dbReference type="AlphaFoldDB" id="A0A174U645"/>
<evidence type="ECO:0000256" key="1">
    <source>
        <dbReference type="SAM" id="Phobius"/>
    </source>
</evidence>
<evidence type="ECO:0000313" key="2">
    <source>
        <dbReference type="EMBL" id="OBY10999.1"/>
    </source>
</evidence>
<keyword evidence="1" id="KW-0472">Membrane</keyword>
<accession>A0A174U645</accession>
<feature type="transmembrane region" description="Helical" evidence="1">
    <location>
        <begin position="39"/>
        <end position="58"/>
    </location>
</feature>
<gene>
    <name evidence="2" type="ORF">CP373A1_07510</name>
</gene>
<evidence type="ECO:0000313" key="3">
    <source>
        <dbReference type="Proteomes" id="UP000092714"/>
    </source>
</evidence>
<dbReference type="Proteomes" id="UP000092714">
    <property type="component" value="Unassembled WGS sequence"/>
</dbReference>
<organism evidence="2 3">
    <name type="scientific">Clostridium paraputrificum</name>
    <dbReference type="NCBI Taxonomy" id="29363"/>
    <lineage>
        <taxon>Bacteria</taxon>
        <taxon>Bacillati</taxon>
        <taxon>Bacillota</taxon>
        <taxon>Clostridia</taxon>
        <taxon>Eubacteriales</taxon>
        <taxon>Clostridiaceae</taxon>
        <taxon>Clostridium</taxon>
    </lineage>
</organism>
<feature type="transmembrane region" description="Helical" evidence="1">
    <location>
        <begin position="15"/>
        <end position="33"/>
    </location>
</feature>
<name>A0A174U645_9CLOT</name>
<reference evidence="2 3" key="1">
    <citation type="submission" date="2016-06" db="EMBL/GenBank/DDBJ databases">
        <authorList>
            <person name="Kjaerup R.B."/>
            <person name="Dalgaard T.S."/>
            <person name="Juul-Madsen H.R."/>
        </authorList>
    </citation>
    <scope>NUCLEOTIDE SEQUENCE [LARGE SCALE GENOMIC DNA]</scope>
    <source>
        <strain evidence="2 3">373-A1</strain>
    </source>
</reference>
<protein>
    <submittedName>
        <fullName evidence="2">Uncharacterized protein</fullName>
    </submittedName>
</protein>
<dbReference type="EMBL" id="MAPZ01000017">
    <property type="protein sequence ID" value="OBY10999.1"/>
    <property type="molecule type" value="Genomic_DNA"/>
</dbReference>